<proteinExistence type="predicted"/>
<evidence type="ECO:0000313" key="1">
    <source>
        <dbReference type="EMBL" id="KAH7988079.1"/>
    </source>
</evidence>
<gene>
    <name evidence="1" type="ORF">K3G42_005645</name>
</gene>
<dbReference type="Proteomes" id="UP000827872">
    <property type="component" value="Linkage Group LG10"/>
</dbReference>
<sequence>MPQASDHETVDIRKFFGVVNVGKRHENDVVKNTDKLKNKEGEKSKSKEIKVKKSSPEEDSKQRQVTKKRRIIRDSDSEEEIQLVKKSKKSPVRKQSVKPDKILKKDPVVYVSETGLTCQKTLVKVEHKESQLQIKVILIYQL</sequence>
<accession>A0ACB8E6W0</accession>
<keyword evidence="2" id="KW-1185">Reference proteome</keyword>
<protein>
    <submittedName>
        <fullName evidence="1">Uncharacterized protein</fullName>
    </submittedName>
</protein>
<evidence type="ECO:0000313" key="2">
    <source>
        <dbReference type="Proteomes" id="UP000827872"/>
    </source>
</evidence>
<reference evidence="1" key="1">
    <citation type="submission" date="2021-08" db="EMBL/GenBank/DDBJ databases">
        <title>The first chromosome-level gecko genome reveals the dynamic sex chromosomes of Neotropical dwarf geckos (Sphaerodactylidae: Sphaerodactylus).</title>
        <authorList>
            <person name="Pinto B.J."/>
            <person name="Keating S.E."/>
            <person name="Gamble T."/>
        </authorList>
    </citation>
    <scope>NUCLEOTIDE SEQUENCE</scope>
    <source>
        <strain evidence="1">TG3544</strain>
    </source>
</reference>
<dbReference type="EMBL" id="CM037623">
    <property type="protein sequence ID" value="KAH7988079.1"/>
    <property type="molecule type" value="Genomic_DNA"/>
</dbReference>
<name>A0ACB8E6W0_9SAUR</name>
<organism evidence="1 2">
    <name type="scientific">Sphaerodactylus townsendi</name>
    <dbReference type="NCBI Taxonomy" id="933632"/>
    <lineage>
        <taxon>Eukaryota</taxon>
        <taxon>Metazoa</taxon>
        <taxon>Chordata</taxon>
        <taxon>Craniata</taxon>
        <taxon>Vertebrata</taxon>
        <taxon>Euteleostomi</taxon>
        <taxon>Lepidosauria</taxon>
        <taxon>Squamata</taxon>
        <taxon>Bifurcata</taxon>
        <taxon>Gekkota</taxon>
        <taxon>Sphaerodactylidae</taxon>
        <taxon>Sphaerodactylus</taxon>
    </lineage>
</organism>
<comment type="caution">
    <text evidence="1">The sequence shown here is derived from an EMBL/GenBank/DDBJ whole genome shotgun (WGS) entry which is preliminary data.</text>
</comment>